<dbReference type="AlphaFoldDB" id="L1IB94"/>
<evidence type="ECO:0000313" key="11">
    <source>
        <dbReference type="EnsemblProtists" id="EKX33332"/>
    </source>
</evidence>
<dbReference type="eggNOG" id="KOG3296">
    <property type="taxonomic scope" value="Eukaryota"/>
</dbReference>
<keyword evidence="3" id="KW-0813">Transport</keyword>
<dbReference type="PaxDb" id="55529-EKX33332"/>
<accession>L1IB94</accession>
<keyword evidence="12" id="KW-1185">Reference proteome</keyword>
<evidence type="ECO:0000256" key="2">
    <source>
        <dbReference type="ARBA" id="ARBA00010510"/>
    </source>
</evidence>
<keyword evidence="5" id="KW-0812">Transmembrane</keyword>
<keyword evidence="6" id="KW-1000">Mitochondrion outer membrane</keyword>
<dbReference type="EMBL" id="JH993146">
    <property type="protein sequence ID" value="EKX33332.1"/>
    <property type="molecule type" value="Genomic_DNA"/>
</dbReference>
<evidence type="ECO:0000256" key="5">
    <source>
        <dbReference type="ARBA" id="ARBA00022692"/>
    </source>
</evidence>
<dbReference type="PANTHER" id="PTHR10802">
    <property type="entry name" value="MITOCHONDRIAL IMPORT RECEPTOR SUBUNIT TOM40"/>
    <property type="match status" value="1"/>
</dbReference>
<proteinExistence type="inferred from homology"/>
<keyword evidence="8" id="KW-0496">Mitochondrion</keyword>
<evidence type="ECO:0000256" key="7">
    <source>
        <dbReference type="ARBA" id="ARBA00022927"/>
    </source>
</evidence>
<keyword evidence="4" id="KW-1134">Transmembrane beta strand</keyword>
<protein>
    <submittedName>
        <fullName evidence="10 11">Uncharacterized protein</fullName>
    </submittedName>
</protein>
<dbReference type="Gene3D" id="2.40.160.10">
    <property type="entry name" value="Porin"/>
    <property type="match status" value="1"/>
</dbReference>
<evidence type="ECO:0000256" key="8">
    <source>
        <dbReference type="ARBA" id="ARBA00023128"/>
    </source>
</evidence>
<organism evidence="10">
    <name type="scientific">Guillardia theta (strain CCMP2712)</name>
    <name type="common">Cryptophyte</name>
    <dbReference type="NCBI Taxonomy" id="905079"/>
    <lineage>
        <taxon>Eukaryota</taxon>
        <taxon>Cryptophyceae</taxon>
        <taxon>Pyrenomonadales</taxon>
        <taxon>Geminigeraceae</taxon>
        <taxon>Guillardia</taxon>
    </lineage>
</organism>
<dbReference type="InterPro" id="IPR027246">
    <property type="entry name" value="Porin_Euk/Tom40"/>
</dbReference>
<dbReference type="OrthoDB" id="19656at2759"/>
<comment type="similarity">
    <text evidence="2">Belongs to the Tom40 family.</text>
</comment>
<dbReference type="InterPro" id="IPR023614">
    <property type="entry name" value="Porin_dom_sf"/>
</dbReference>
<reference evidence="11" key="3">
    <citation type="submission" date="2015-06" db="UniProtKB">
        <authorList>
            <consortium name="EnsemblProtists"/>
        </authorList>
    </citation>
    <scope>IDENTIFICATION</scope>
</reference>
<evidence type="ECO:0000256" key="3">
    <source>
        <dbReference type="ARBA" id="ARBA00022448"/>
    </source>
</evidence>
<dbReference type="GeneID" id="17290063"/>
<dbReference type="HOGENOM" id="CLU_042174_1_0_1"/>
<evidence type="ECO:0000256" key="9">
    <source>
        <dbReference type="ARBA" id="ARBA00023136"/>
    </source>
</evidence>
<evidence type="ECO:0000256" key="4">
    <source>
        <dbReference type="ARBA" id="ARBA00022452"/>
    </source>
</evidence>
<dbReference type="GO" id="GO:0030150">
    <property type="term" value="P:protein import into mitochondrial matrix"/>
    <property type="evidence" value="ECO:0007669"/>
    <property type="project" value="InterPro"/>
</dbReference>
<evidence type="ECO:0000256" key="6">
    <source>
        <dbReference type="ARBA" id="ARBA00022787"/>
    </source>
</evidence>
<dbReference type="CDD" id="cd07305">
    <property type="entry name" value="Porin3_Tom40"/>
    <property type="match status" value="1"/>
</dbReference>
<dbReference type="GO" id="GO:0005741">
    <property type="term" value="C:mitochondrial outer membrane"/>
    <property type="evidence" value="ECO:0007669"/>
    <property type="project" value="UniProtKB-SubCell"/>
</dbReference>
<dbReference type="KEGG" id="gtt:GUITHDRAFT_166503"/>
<sequence>MERRSFWRMKTDLPNPGKFEDISQESNKIFHLDTYEGIMINFQRGLSNSFMIDHAMHLQPSAEQYGTYHFGANFAEGKHLLLSKTATNGEVFARYIGTLTPNFSLNMQAQLVPTPHNSHALITADYKGSDWFAQCKIGSMAQFGFSYLQSITRSLSLGLDFMYLGRPPFNQPPVSIITAGLRYSTERLAFVSKLTSTGQLQASYVQRVRDNLTFGTEMSVDVASTESLCAVGYEYSTQAGSFKTNLTTDGKVTSIFEKTLSEVSSMSLSVEVDHKKQACKYGIGFQLIQ</sequence>
<reference evidence="12" key="2">
    <citation type="submission" date="2012-11" db="EMBL/GenBank/DDBJ databases">
        <authorList>
            <person name="Kuo A."/>
            <person name="Curtis B.A."/>
            <person name="Tanifuji G."/>
            <person name="Burki F."/>
            <person name="Gruber A."/>
            <person name="Irimia M."/>
            <person name="Maruyama S."/>
            <person name="Arias M.C."/>
            <person name="Ball S.G."/>
            <person name="Gile G.H."/>
            <person name="Hirakawa Y."/>
            <person name="Hopkins J.F."/>
            <person name="Rensing S.A."/>
            <person name="Schmutz J."/>
            <person name="Symeonidi A."/>
            <person name="Elias M."/>
            <person name="Eveleigh R.J."/>
            <person name="Herman E.K."/>
            <person name="Klute M.J."/>
            <person name="Nakayama T."/>
            <person name="Obornik M."/>
            <person name="Reyes-Prieto A."/>
            <person name="Armbrust E.V."/>
            <person name="Aves S.J."/>
            <person name="Beiko R.G."/>
            <person name="Coutinho P."/>
            <person name="Dacks J.B."/>
            <person name="Durnford D.G."/>
            <person name="Fast N.M."/>
            <person name="Green B.R."/>
            <person name="Grisdale C."/>
            <person name="Hempe F."/>
            <person name="Henrissat B."/>
            <person name="Hoppner M.P."/>
            <person name="Ishida K.-I."/>
            <person name="Kim E."/>
            <person name="Koreny L."/>
            <person name="Kroth P.G."/>
            <person name="Liu Y."/>
            <person name="Malik S.-B."/>
            <person name="Maier U.G."/>
            <person name="McRose D."/>
            <person name="Mock T."/>
            <person name="Neilson J.A."/>
            <person name="Onodera N.T."/>
            <person name="Poole A.M."/>
            <person name="Pritham E.J."/>
            <person name="Richards T.A."/>
            <person name="Rocap G."/>
            <person name="Roy S.W."/>
            <person name="Sarai C."/>
            <person name="Schaack S."/>
            <person name="Shirato S."/>
            <person name="Slamovits C.H."/>
            <person name="Spencer D.F."/>
            <person name="Suzuki S."/>
            <person name="Worden A.Z."/>
            <person name="Zauner S."/>
            <person name="Barry K."/>
            <person name="Bell C."/>
            <person name="Bharti A.K."/>
            <person name="Crow J.A."/>
            <person name="Grimwood J."/>
            <person name="Kramer R."/>
            <person name="Lindquist E."/>
            <person name="Lucas S."/>
            <person name="Salamov A."/>
            <person name="McFadden G.I."/>
            <person name="Lane C.E."/>
            <person name="Keeling P.J."/>
            <person name="Gray M.W."/>
            <person name="Grigoriev I.V."/>
            <person name="Archibald J.M."/>
        </authorList>
    </citation>
    <scope>NUCLEOTIDE SEQUENCE</scope>
    <source>
        <strain evidence="12">CCMP2712</strain>
    </source>
</reference>
<dbReference type="GO" id="GO:0008320">
    <property type="term" value="F:protein transmembrane transporter activity"/>
    <property type="evidence" value="ECO:0007669"/>
    <property type="project" value="InterPro"/>
</dbReference>
<keyword evidence="7" id="KW-0653">Protein transport</keyword>
<name>L1IB94_GUITC</name>
<comment type="subcellular location">
    <subcellularLocation>
        <location evidence="1">Mitochondrion outer membrane</location>
        <topology evidence="1">Multi-pass membrane protein</topology>
    </subcellularLocation>
</comment>
<dbReference type="STRING" id="905079.L1IB94"/>
<evidence type="ECO:0000256" key="1">
    <source>
        <dbReference type="ARBA" id="ARBA00004374"/>
    </source>
</evidence>
<dbReference type="RefSeq" id="XP_005820312.1">
    <property type="nucleotide sequence ID" value="XM_005820255.1"/>
</dbReference>
<dbReference type="Pfam" id="PF01459">
    <property type="entry name" value="Porin_3"/>
    <property type="match status" value="1"/>
</dbReference>
<evidence type="ECO:0000313" key="10">
    <source>
        <dbReference type="EMBL" id="EKX33332.1"/>
    </source>
</evidence>
<dbReference type="EnsemblProtists" id="EKX33332">
    <property type="protein sequence ID" value="EKX33332"/>
    <property type="gene ID" value="GUITHDRAFT_166503"/>
</dbReference>
<keyword evidence="9" id="KW-0472">Membrane</keyword>
<gene>
    <name evidence="10" type="ORF">GUITHDRAFT_166503</name>
</gene>
<dbReference type="OMA" id="TRFNYRW"/>
<evidence type="ECO:0000313" key="12">
    <source>
        <dbReference type="Proteomes" id="UP000011087"/>
    </source>
</evidence>
<dbReference type="InterPro" id="IPR037930">
    <property type="entry name" value="Tom40"/>
</dbReference>
<dbReference type="Proteomes" id="UP000011087">
    <property type="component" value="Unassembled WGS sequence"/>
</dbReference>
<reference evidence="10 12" key="1">
    <citation type="journal article" date="2012" name="Nature">
        <title>Algal genomes reveal evolutionary mosaicism and the fate of nucleomorphs.</title>
        <authorList>
            <consortium name="DOE Joint Genome Institute"/>
            <person name="Curtis B.A."/>
            <person name="Tanifuji G."/>
            <person name="Burki F."/>
            <person name="Gruber A."/>
            <person name="Irimia M."/>
            <person name="Maruyama S."/>
            <person name="Arias M.C."/>
            <person name="Ball S.G."/>
            <person name="Gile G.H."/>
            <person name="Hirakawa Y."/>
            <person name="Hopkins J.F."/>
            <person name="Kuo A."/>
            <person name="Rensing S.A."/>
            <person name="Schmutz J."/>
            <person name="Symeonidi A."/>
            <person name="Elias M."/>
            <person name="Eveleigh R.J."/>
            <person name="Herman E.K."/>
            <person name="Klute M.J."/>
            <person name="Nakayama T."/>
            <person name="Obornik M."/>
            <person name="Reyes-Prieto A."/>
            <person name="Armbrust E.V."/>
            <person name="Aves S.J."/>
            <person name="Beiko R.G."/>
            <person name="Coutinho P."/>
            <person name="Dacks J.B."/>
            <person name="Durnford D.G."/>
            <person name="Fast N.M."/>
            <person name="Green B.R."/>
            <person name="Grisdale C.J."/>
            <person name="Hempel F."/>
            <person name="Henrissat B."/>
            <person name="Hoppner M.P."/>
            <person name="Ishida K."/>
            <person name="Kim E."/>
            <person name="Koreny L."/>
            <person name="Kroth P.G."/>
            <person name="Liu Y."/>
            <person name="Malik S.B."/>
            <person name="Maier U.G."/>
            <person name="McRose D."/>
            <person name="Mock T."/>
            <person name="Neilson J.A."/>
            <person name="Onodera N.T."/>
            <person name="Poole A.M."/>
            <person name="Pritham E.J."/>
            <person name="Richards T.A."/>
            <person name="Rocap G."/>
            <person name="Roy S.W."/>
            <person name="Sarai C."/>
            <person name="Schaack S."/>
            <person name="Shirato S."/>
            <person name="Slamovits C.H."/>
            <person name="Spencer D.F."/>
            <person name="Suzuki S."/>
            <person name="Worden A.Z."/>
            <person name="Zauner S."/>
            <person name="Barry K."/>
            <person name="Bell C."/>
            <person name="Bharti A.K."/>
            <person name="Crow J.A."/>
            <person name="Grimwood J."/>
            <person name="Kramer R."/>
            <person name="Lindquist E."/>
            <person name="Lucas S."/>
            <person name="Salamov A."/>
            <person name="McFadden G.I."/>
            <person name="Lane C.E."/>
            <person name="Keeling P.J."/>
            <person name="Gray M.W."/>
            <person name="Grigoriev I.V."/>
            <person name="Archibald J.M."/>
        </authorList>
    </citation>
    <scope>NUCLEOTIDE SEQUENCE</scope>
    <source>
        <strain evidence="10 12">CCMP2712</strain>
    </source>
</reference>